<dbReference type="EMBL" id="SNRW01012275">
    <property type="protein sequence ID" value="KAA6374034.1"/>
    <property type="molecule type" value="Genomic_DNA"/>
</dbReference>
<evidence type="ECO:0000313" key="2">
    <source>
        <dbReference type="EMBL" id="KAA6374034.1"/>
    </source>
</evidence>
<evidence type="ECO:0000259" key="1">
    <source>
        <dbReference type="Pfam" id="PF13358"/>
    </source>
</evidence>
<dbReference type="InterPro" id="IPR036397">
    <property type="entry name" value="RNaseH_sf"/>
</dbReference>
<dbReference type="Proteomes" id="UP000324800">
    <property type="component" value="Unassembled WGS sequence"/>
</dbReference>
<feature type="non-terminal residue" evidence="2">
    <location>
        <position position="1"/>
    </location>
</feature>
<name>A0A5J4UUS9_9EUKA</name>
<dbReference type="InterPro" id="IPR038717">
    <property type="entry name" value="Tc1-like_DDE_dom"/>
</dbReference>
<gene>
    <name evidence="2" type="ORF">EZS28_030437</name>
</gene>
<dbReference type="InterPro" id="IPR052709">
    <property type="entry name" value="Transposase-MT_Hybrid"/>
</dbReference>
<comment type="caution">
    <text evidence="2">The sequence shown here is derived from an EMBL/GenBank/DDBJ whole genome shotgun (WGS) entry which is preliminary data.</text>
</comment>
<protein>
    <submittedName>
        <fullName evidence="2">Putative Mariner Mos1 transposase</fullName>
    </submittedName>
</protein>
<reference evidence="2 3" key="1">
    <citation type="submission" date="2019-03" db="EMBL/GenBank/DDBJ databases">
        <title>Single cell metagenomics reveals metabolic interactions within the superorganism composed of flagellate Streblomastix strix and complex community of Bacteroidetes bacteria on its surface.</title>
        <authorList>
            <person name="Treitli S.C."/>
            <person name="Kolisko M."/>
            <person name="Husnik F."/>
            <person name="Keeling P."/>
            <person name="Hampl V."/>
        </authorList>
    </citation>
    <scope>NUCLEOTIDE SEQUENCE [LARGE SCALE GENOMIC DNA]</scope>
    <source>
        <strain evidence="2">ST1C</strain>
    </source>
</reference>
<dbReference type="AlphaFoldDB" id="A0A5J4UUS9"/>
<dbReference type="PANTHER" id="PTHR46060:SF1">
    <property type="entry name" value="MARINER MOS1 TRANSPOSASE-LIKE PROTEIN"/>
    <property type="match status" value="1"/>
</dbReference>
<dbReference type="GO" id="GO:0003676">
    <property type="term" value="F:nucleic acid binding"/>
    <property type="evidence" value="ECO:0007669"/>
    <property type="project" value="InterPro"/>
</dbReference>
<dbReference type="OrthoDB" id="10017160at2759"/>
<dbReference type="PANTHER" id="PTHR46060">
    <property type="entry name" value="MARINER MOS1 TRANSPOSASE-LIKE PROTEIN"/>
    <property type="match status" value="1"/>
</dbReference>
<organism evidence="2 3">
    <name type="scientific">Streblomastix strix</name>
    <dbReference type="NCBI Taxonomy" id="222440"/>
    <lineage>
        <taxon>Eukaryota</taxon>
        <taxon>Metamonada</taxon>
        <taxon>Preaxostyla</taxon>
        <taxon>Oxymonadida</taxon>
        <taxon>Streblomastigidae</taxon>
        <taxon>Streblomastix</taxon>
    </lineage>
</organism>
<accession>A0A5J4UUS9</accession>
<sequence length="247" mass="29068">KNTVKRIIKEETEYRRVALKWIPYNITKEQKMHRVEKSKEMLQKIQARRRDKFKGIFTGDETWIYYRNPAKQAWVKKGDEIPQRTRKCIGDPKVMITVFFSASEIRFIHALDSGQNMNSEIFIKDILKPLERNALNDIQFDEEDLLIHFDNASPHTSKKTKSFIKNSSFTKIPQPPYSPDLSLADFYLFGYLKGALKGRNFTTAEDALEATTEVLNKIDSRTLLRVFNNWLIRLRYVIDSNGEYYND</sequence>
<evidence type="ECO:0000313" key="3">
    <source>
        <dbReference type="Proteomes" id="UP000324800"/>
    </source>
</evidence>
<dbReference type="Pfam" id="PF13358">
    <property type="entry name" value="DDE_3"/>
    <property type="match status" value="1"/>
</dbReference>
<dbReference type="Gene3D" id="3.30.420.10">
    <property type="entry name" value="Ribonuclease H-like superfamily/Ribonuclease H"/>
    <property type="match status" value="1"/>
</dbReference>
<feature type="domain" description="Tc1-like transposase DDE" evidence="1">
    <location>
        <begin position="59"/>
        <end position="205"/>
    </location>
</feature>
<proteinExistence type="predicted"/>